<evidence type="ECO:0000256" key="1">
    <source>
        <dbReference type="SAM" id="MobiDB-lite"/>
    </source>
</evidence>
<feature type="region of interest" description="Disordered" evidence="1">
    <location>
        <begin position="1"/>
        <end position="50"/>
    </location>
</feature>
<feature type="compositionally biased region" description="Basic and acidic residues" evidence="1">
    <location>
        <begin position="37"/>
        <end position="47"/>
    </location>
</feature>
<comment type="caution">
    <text evidence="2">The sequence shown here is derived from an EMBL/GenBank/DDBJ whole genome shotgun (WGS) entry which is preliminary data.</text>
</comment>
<keyword evidence="3" id="KW-1185">Reference proteome</keyword>
<accession>A0ABQ9RLK9</accession>
<evidence type="ECO:0000313" key="3">
    <source>
        <dbReference type="Proteomes" id="UP001227543"/>
    </source>
</evidence>
<gene>
    <name evidence="2" type="ORF">CTAM01_03291</name>
</gene>
<sequence length="117" mass="13061">MKEEKSIHVPMAAVKPQSQPQPQPQPQPHLSFPSYEYPEKRGREKVSSQHHGLLEALFPRPGETTETWSLDMLSVEPGAIARRLDRRWQATPLVIQDSTIGGAQLGIFVSQCHGISP</sequence>
<evidence type="ECO:0000313" key="2">
    <source>
        <dbReference type="EMBL" id="KAK1506959.1"/>
    </source>
</evidence>
<protein>
    <submittedName>
        <fullName evidence="2">Uncharacterized protein</fullName>
    </submittedName>
</protein>
<dbReference type="GeneID" id="85403565"/>
<proteinExistence type="predicted"/>
<reference evidence="2 3" key="1">
    <citation type="submission" date="2016-10" db="EMBL/GenBank/DDBJ databases">
        <title>The genome sequence of Colletotrichum fioriniae PJ7.</title>
        <authorList>
            <person name="Baroncelli R."/>
        </authorList>
    </citation>
    <scope>NUCLEOTIDE SEQUENCE [LARGE SCALE GENOMIC DNA]</scope>
    <source>
        <strain evidence="2 3">Tom-12</strain>
    </source>
</reference>
<name>A0ABQ9RLK9_9PEZI</name>
<dbReference type="EMBL" id="MLFU01000007">
    <property type="protein sequence ID" value="KAK1506959.1"/>
    <property type="molecule type" value="Genomic_DNA"/>
</dbReference>
<dbReference type="RefSeq" id="XP_060386326.1">
    <property type="nucleotide sequence ID" value="XM_060519327.1"/>
</dbReference>
<organism evidence="2 3">
    <name type="scientific">Colletotrichum tamarilloi</name>
    <dbReference type="NCBI Taxonomy" id="1209934"/>
    <lineage>
        <taxon>Eukaryota</taxon>
        <taxon>Fungi</taxon>
        <taxon>Dikarya</taxon>
        <taxon>Ascomycota</taxon>
        <taxon>Pezizomycotina</taxon>
        <taxon>Sordariomycetes</taxon>
        <taxon>Hypocreomycetidae</taxon>
        <taxon>Glomerellales</taxon>
        <taxon>Glomerellaceae</taxon>
        <taxon>Colletotrichum</taxon>
        <taxon>Colletotrichum acutatum species complex</taxon>
    </lineage>
</organism>
<dbReference type="Proteomes" id="UP001227543">
    <property type="component" value="Unassembled WGS sequence"/>
</dbReference>